<dbReference type="Proteomes" id="UP001254832">
    <property type="component" value="Unassembled WGS sequence"/>
</dbReference>
<protein>
    <submittedName>
        <fullName evidence="1">Uncharacterized protein</fullName>
    </submittedName>
</protein>
<gene>
    <name evidence="1" type="ORF">J2W91_003510</name>
</gene>
<organism evidence="1 2">
    <name type="scientific">Paenibacillus amylolyticus</name>
    <dbReference type="NCBI Taxonomy" id="1451"/>
    <lineage>
        <taxon>Bacteria</taxon>
        <taxon>Bacillati</taxon>
        <taxon>Bacillota</taxon>
        <taxon>Bacilli</taxon>
        <taxon>Bacillales</taxon>
        <taxon>Paenibacillaceae</taxon>
        <taxon>Paenibacillus</taxon>
    </lineage>
</organism>
<dbReference type="AlphaFoldDB" id="A0AAP5H6T2"/>
<accession>A0AAP5H6T2</accession>
<reference evidence="1" key="1">
    <citation type="submission" date="2023-07" db="EMBL/GenBank/DDBJ databases">
        <title>Sorghum-associated microbial communities from plants grown in Nebraska, USA.</title>
        <authorList>
            <person name="Schachtman D."/>
        </authorList>
    </citation>
    <scope>NUCLEOTIDE SEQUENCE</scope>
    <source>
        <strain evidence="1">BE80</strain>
    </source>
</reference>
<evidence type="ECO:0000313" key="2">
    <source>
        <dbReference type="Proteomes" id="UP001254832"/>
    </source>
</evidence>
<comment type="caution">
    <text evidence="1">The sequence shown here is derived from an EMBL/GenBank/DDBJ whole genome shotgun (WGS) entry which is preliminary data.</text>
</comment>
<name>A0AAP5H6T2_PAEAM</name>
<dbReference type="EMBL" id="JAVDTR010000009">
    <property type="protein sequence ID" value="MDR6725024.1"/>
    <property type="molecule type" value="Genomic_DNA"/>
</dbReference>
<evidence type="ECO:0000313" key="1">
    <source>
        <dbReference type="EMBL" id="MDR6725024.1"/>
    </source>
</evidence>
<sequence>MYKHGKLINRQLCIRTRNGTWIALKSVVYV</sequence>
<proteinExistence type="predicted"/>